<sequence>SYQFAVPESLPVASVVAKIKALDSDIGPNAEMDYRIIEGDGLGVFRVAPDKDTQEGVITLQK</sequence>
<dbReference type="PROSITE" id="PS50268">
    <property type="entry name" value="CADHERIN_2"/>
    <property type="match status" value="1"/>
</dbReference>
<dbReference type="CDD" id="cd11304">
    <property type="entry name" value="Cadherin_repeat"/>
    <property type="match status" value="1"/>
</dbReference>
<evidence type="ECO:0000259" key="6">
    <source>
        <dbReference type="PROSITE" id="PS50268"/>
    </source>
</evidence>
<protein>
    <recommendedName>
        <fullName evidence="6">Cadherin domain-containing protein</fullName>
    </recommendedName>
</protein>
<proteinExistence type="predicted"/>
<dbReference type="PANTHER" id="PTHR24027">
    <property type="entry name" value="CADHERIN-23"/>
    <property type="match status" value="1"/>
</dbReference>
<evidence type="ECO:0000313" key="7">
    <source>
        <dbReference type="EMBL" id="KAL0200734.1"/>
    </source>
</evidence>
<feature type="non-terminal residue" evidence="7">
    <location>
        <position position="1"/>
    </location>
</feature>
<feature type="domain" description="Cadherin" evidence="6">
    <location>
        <begin position="2"/>
        <end position="62"/>
    </location>
</feature>
<dbReference type="AlphaFoldDB" id="A0ABD0RQD2"/>
<keyword evidence="2" id="KW-0677">Repeat</keyword>
<keyword evidence="3 5" id="KW-0106">Calcium</keyword>
<reference evidence="7 8" key="1">
    <citation type="submission" date="2024-05" db="EMBL/GenBank/DDBJ databases">
        <title>Genome sequencing and assembly of Indian major carp, Cirrhinus mrigala (Hamilton, 1822).</title>
        <authorList>
            <person name="Mohindra V."/>
            <person name="Chowdhury L.M."/>
            <person name="Lal K."/>
            <person name="Jena J.K."/>
        </authorList>
    </citation>
    <scope>NUCLEOTIDE SEQUENCE [LARGE SCALE GENOMIC DNA]</scope>
    <source>
        <strain evidence="7">CM1030</strain>
        <tissue evidence="7">Blood</tissue>
    </source>
</reference>
<evidence type="ECO:0000256" key="2">
    <source>
        <dbReference type="ARBA" id="ARBA00022737"/>
    </source>
</evidence>
<evidence type="ECO:0000256" key="5">
    <source>
        <dbReference type="PROSITE-ProRule" id="PRU00043"/>
    </source>
</evidence>
<evidence type="ECO:0000313" key="8">
    <source>
        <dbReference type="Proteomes" id="UP001529510"/>
    </source>
</evidence>
<dbReference type="EMBL" id="JAMKFB020000002">
    <property type="protein sequence ID" value="KAL0200734.1"/>
    <property type="molecule type" value="Genomic_DNA"/>
</dbReference>
<dbReference type="Pfam" id="PF00028">
    <property type="entry name" value="Cadherin"/>
    <property type="match status" value="1"/>
</dbReference>
<dbReference type="GO" id="GO:0016020">
    <property type="term" value="C:membrane"/>
    <property type="evidence" value="ECO:0007669"/>
    <property type="project" value="UniProtKB-SubCell"/>
</dbReference>
<dbReference type="InterPro" id="IPR002126">
    <property type="entry name" value="Cadherin-like_dom"/>
</dbReference>
<dbReference type="PANTHER" id="PTHR24027:SF91">
    <property type="entry name" value="CADHERIN-7"/>
    <property type="match status" value="1"/>
</dbReference>
<dbReference type="Gene3D" id="2.60.40.60">
    <property type="entry name" value="Cadherins"/>
    <property type="match status" value="1"/>
</dbReference>
<accession>A0ABD0RQD2</accession>
<feature type="non-terminal residue" evidence="7">
    <location>
        <position position="62"/>
    </location>
</feature>
<dbReference type="Proteomes" id="UP001529510">
    <property type="component" value="Unassembled WGS sequence"/>
</dbReference>
<comment type="caution">
    <text evidence="7">The sequence shown here is derived from an EMBL/GenBank/DDBJ whole genome shotgun (WGS) entry which is preliminary data.</text>
</comment>
<gene>
    <name evidence="7" type="ORF">M9458_003921</name>
</gene>
<keyword evidence="8" id="KW-1185">Reference proteome</keyword>
<evidence type="ECO:0000256" key="1">
    <source>
        <dbReference type="ARBA" id="ARBA00004370"/>
    </source>
</evidence>
<keyword evidence="4" id="KW-0472">Membrane</keyword>
<comment type="subcellular location">
    <subcellularLocation>
        <location evidence="1">Membrane</location>
    </subcellularLocation>
</comment>
<evidence type="ECO:0000256" key="3">
    <source>
        <dbReference type="ARBA" id="ARBA00022837"/>
    </source>
</evidence>
<dbReference type="InterPro" id="IPR015919">
    <property type="entry name" value="Cadherin-like_sf"/>
</dbReference>
<dbReference type="SUPFAM" id="SSF49313">
    <property type="entry name" value="Cadherin-like"/>
    <property type="match status" value="1"/>
</dbReference>
<name>A0ABD0RQD2_CIRMR</name>
<dbReference type="InterPro" id="IPR039808">
    <property type="entry name" value="Cadherin"/>
</dbReference>
<organism evidence="7 8">
    <name type="scientific">Cirrhinus mrigala</name>
    <name type="common">Mrigala</name>
    <dbReference type="NCBI Taxonomy" id="683832"/>
    <lineage>
        <taxon>Eukaryota</taxon>
        <taxon>Metazoa</taxon>
        <taxon>Chordata</taxon>
        <taxon>Craniata</taxon>
        <taxon>Vertebrata</taxon>
        <taxon>Euteleostomi</taxon>
        <taxon>Actinopterygii</taxon>
        <taxon>Neopterygii</taxon>
        <taxon>Teleostei</taxon>
        <taxon>Ostariophysi</taxon>
        <taxon>Cypriniformes</taxon>
        <taxon>Cyprinidae</taxon>
        <taxon>Labeoninae</taxon>
        <taxon>Labeonini</taxon>
        <taxon>Cirrhinus</taxon>
    </lineage>
</organism>
<dbReference type="GO" id="GO:0005509">
    <property type="term" value="F:calcium ion binding"/>
    <property type="evidence" value="ECO:0007669"/>
    <property type="project" value="UniProtKB-UniRule"/>
</dbReference>
<evidence type="ECO:0000256" key="4">
    <source>
        <dbReference type="ARBA" id="ARBA00023136"/>
    </source>
</evidence>